<gene>
    <name evidence="1" type="ORF">CC84DRAFT_53382</name>
</gene>
<evidence type="ECO:0000313" key="2">
    <source>
        <dbReference type="Proteomes" id="UP000077069"/>
    </source>
</evidence>
<dbReference type="AlphaFoldDB" id="A0A177CW46"/>
<organism evidence="1 2">
    <name type="scientific">Paraphaeosphaeria sporulosa</name>
    <dbReference type="NCBI Taxonomy" id="1460663"/>
    <lineage>
        <taxon>Eukaryota</taxon>
        <taxon>Fungi</taxon>
        <taxon>Dikarya</taxon>
        <taxon>Ascomycota</taxon>
        <taxon>Pezizomycotina</taxon>
        <taxon>Dothideomycetes</taxon>
        <taxon>Pleosporomycetidae</taxon>
        <taxon>Pleosporales</taxon>
        <taxon>Massarineae</taxon>
        <taxon>Didymosphaeriaceae</taxon>
        <taxon>Paraphaeosphaeria</taxon>
    </lineage>
</organism>
<dbReference type="InParanoid" id="A0A177CW46"/>
<accession>A0A177CW46</accession>
<keyword evidence="2" id="KW-1185">Reference proteome</keyword>
<dbReference type="GeneID" id="28770130"/>
<dbReference type="EMBL" id="KV441548">
    <property type="protein sequence ID" value="OAG11784.1"/>
    <property type="molecule type" value="Genomic_DNA"/>
</dbReference>
<dbReference type="RefSeq" id="XP_018042149.1">
    <property type="nucleotide sequence ID" value="XM_018186644.1"/>
</dbReference>
<protein>
    <submittedName>
        <fullName evidence="1">Uncharacterized protein</fullName>
    </submittedName>
</protein>
<sequence>MPHVQTSADHIVGEDSRSRVQIQVCAPRIVSLGRQGKGPVTLGLNDLVMRWNNGAMSHSHADTRRFGQRRRCWRLAGEMRKGLVLIRCRIDRVPGRLAWCTWWVRKRIASASASLHDARRHAVGSIEIGRRGIWRENVLSARGRSQRRGGDGVSAAISGAAQAVVCS</sequence>
<evidence type="ECO:0000313" key="1">
    <source>
        <dbReference type="EMBL" id="OAG11784.1"/>
    </source>
</evidence>
<dbReference type="Proteomes" id="UP000077069">
    <property type="component" value="Unassembled WGS sequence"/>
</dbReference>
<name>A0A177CW46_9PLEO</name>
<proteinExistence type="predicted"/>
<reference evidence="1 2" key="1">
    <citation type="submission" date="2016-05" db="EMBL/GenBank/DDBJ databases">
        <title>Comparative analysis of secretome profiles of manganese(II)-oxidizing ascomycete fungi.</title>
        <authorList>
            <consortium name="DOE Joint Genome Institute"/>
            <person name="Zeiner C.A."/>
            <person name="Purvine S.O."/>
            <person name="Zink E.M."/>
            <person name="Wu S."/>
            <person name="Pasa-Tolic L."/>
            <person name="Chaput D.L."/>
            <person name="Haridas S."/>
            <person name="Grigoriev I.V."/>
            <person name="Santelli C.M."/>
            <person name="Hansel C.M."/>
        </authorList>
    </citation>
    <scope>NUCLEOTIDE SEQUENCE [LARGE SCALE GENOMIC DNA]</scope>
    <source>
        <strain evidence="1 2">AP3s5-JAC2a</strain>
    </source>
</reference>